<dbReference type="GO" id="GO:0016787">
    <property type="term" value="F:hydrolase activity"/>
    <property type="evidence" value="ECO:0007669"/>
    <property type="project" value="InterPro"/>
</dbReference>
<dbReference type="SUPFAM" id="SSF51556">
    <property type="entry name" value="Metallo-dependent hydrolases"/>
    <property type="match status" value="1"/>
</dbReference>
<protein>
    <recommendedName>
        <fullName evidence="2">Amidohydrolase-related domain-containing protein</fullName>
    </recommendedName>
</protein>
<dbReference type="PANTHER" id="PTHR21240:SF28">
    <property type="entry name" value="ISO-OROTATE DECARBOXYLASE (EUROFUNG)"/>
    <property type="match status" value="1"/>
</dbReference>
<dbReference type="PROSITE" id="PS51318">
    <property type="entry name" value="TAT"/>
    <property type="match status" value="1"/>
</dbReference>
<name>A0A1A9N8U2_9BURK</name>
<accession>A0A1A9N8U2</accession>
<dbReference type="GO" id="GO:0016831">
    <property type="term" value="F:carboxy-lyase activity"/>
    <property type="evidence" value="ECO:0007669"/>
    <property type="project" value="InterPro"/>
</dbReference>
<evidence type="ECO:0000256" key="1">
    <source>
        <dbReference type="ARBA" id="ARBA00023239"/>
    </source>
</evidence>
<dbReference type="InterPro" id="IPR032466">
    <property type="entry name" value="Metal_Hydrolase"/>
</dbReference>
<evidence type="ECO:0000313" key="5">
    <source>
        <dbReference type="Proteomes" id="UP000077961"/>
    </source>
</evidence>
<evidence type="ECO:0000313" key="3">
    <source>
        <dbReference type="EMBL" id="OAJ55374.1"/>
    </source>
</evidence>
<dbReference type="Proteomes" id="UP000078116">
    <property type="component" value="Unassembled WGS sequence"/>
</dbReference>
<gene>
    <name evidence="3" type="ORF">A6V36_35275</name>
    <name evidence="4" type="ORF">A6V37_25485</name>
</gene>
<dbReference type="AlphaFoldDB" id="A0A1A9N8U2"/>
<comment type="caution">
    <text evidence="4">The sequence shown here is derived from an EMBL/GenBank/DDBJ whole genome shotgun (WGS) entry which is preliminary data.</text>
</comment>
<evidence type="ECO:0000313" key="6">
    <source>
        <dbReference type="Proteomes" id="UP000078116"/>
    </source>
</evidence>
<evidence type="ECO:0000313" key="4">
    <source>
        <dbReference type="EMBL" id="OAJ61366.1"/>
    </source>
</evidence>
<dbReference type="EMBL" id="LXJZ01000194">
    <property type="protein sequence ID" value="OAJ55374.1"/>
    <property type="molecule type" value="Genomic_DNA"/>
</dbReference>
<dbReference type="Pfam" id="PF04909">
    <property type="entry name" value="Amidohydro_2"/>
    <property type="match status" value="1"/>
</dbReference>
<reference evidence="5 6" key="1">
    <citation type="submission" date="2016-04" db="EMBL/GenBank/DDBJ databases">
        <title>Reclassification of Paraburkholderia panaciterrae (Farh et al. 2015) Dobritsa &amp; Samadpour 2016 as a later homotypic synonym of Paraburkholderia ginsengiterrae (Farh et al. 2015) Dobritsa &amp; Samadpour 2016.</title>
        <authorList>
            <person name="Dobritsa A.P."/>
            <person name="Kutumbaka K."/>
            <person name="Samadpour M."/>
        </authorList>
    </citation>
    <scope>NUCLEOTIDE SEQUENCE [LARGE SCALE GENOMIC DNA]</scope>
    <source>
        <strain evidence="4 6">DCY85</strain>
        <strain evidence="3 5">DCY85-1</strain>
    </source>
</reference>
<dbReference type="InterPro" id="IPR006680">
    <property type="entry name" value="Amidohydro-rel"/>
</dbReference>
<dbReference type="EMBL" id="LXKA01000220">
    <property type="protein sequence ID" value="OAJ61366.1"/>
    <property type="molecule type" value="Genomic_DNA"/>
</dbReference>
<proteinExistence type="predicted"/>
<dbReference type="OrthoDB" id="8673173at2"/>
<keyword evidence="5" id="KW-1185">Reference proteome</keyword>
<organism evidence="4 6">
    <name type="scientific">Paraburkholderia ginsengiterrae</name>
    <dbReference type="NCBI Taxonomy" id="1462993"/>
    <lineage>
        <taxon>Bacteria</taxon>
        <taxon>Pseudomonadati</taxon>
        <taxon>Pseudomonadota</taxon>
        <taxon>Betaproteobacteria</taxon>
        <taxon>Burkholderiales</taxon>
        <taxon>Burkholderiaceae</taxon>
        <taxon>Paraburkholderia</taxon>
    </lineage>
</organism>
<dbReference type="RefSeq" id="WP_064270238.1">
    <property type="nucleotide sequence ID" value="NZ_LXJZ01000194.1"/>
</dbReference>
<feature type="domain" description="Amidohydrolase-related" evidence="2">
    <location>
        <begin position="67"/>
        <end position="371"/>
    </location>
</feature>
<dbReference type="InterPro" id="IPR032465">
    <property type="entry name" value="ACMSD"/>
</dbReference>
<dbReference type="Gene3D" id="3.20.20.140">
    <property type="entry name" value="Metal-dependent hydrolases"/>
    <property type="match status" value="1"/>
</dbReference>
<dbReference type="GO" id="GO:0019748">
    <property type="term" value="P:secondary metabolic process"/>
    <property type="evidence" value="ECO:0007669"/>
    <property type="project" value="TreeGrafter"/>
</dbReference>
<dbReference type="Proteomes" id="UP000077961">
    <property type="component" value="Unassembled WGS sequence"/>
</dbReference>
<dbReference type="GO" id="GO:0005737">
    <property type="term" value="C:cytoplasm"/>
    <property type="evidence" value="ECO:0007669"/>
    <property type="project" value="TreeGrafter"/>
</dbReference>
<dbReference type="PANTHER" id="PTHR21240">
    <property type="entry name" value="2-AMINO-3-CARBOXYLMUCONATE-6-SEMIALDEHYDE DECARBOXYLASE"/>
    <property type="match status" value="1"/>
</dbReference>
<dbReference type="InterPro" id="IPR006311">
    <property type="entry name" value="TAT_signal"/>
</dbReference>
<sequence>MYDRFGQRLLLSRCGCCNPSIPAPVNEKRRGFLTGAAEVALCAAAIGTGCLSRAFAQAPAIVKSGLIDVHHHHIPPFYLAENRERITASFGGKLTPAWNTWAPEHAINAMDGSGVATAILSLTTPGVWFGDAQQARKTARRVNEYAADLGRTYPGRFGLFAALPLPDQEGSLREIEYAFDVLQANGIGLLTSYGDRWLGDAAYRPVFEELDRRKAVVFVHPTVPFCCRTLLANVPPVVDEIPQDTARAIANLLYTGSFSLYRNVRFIFTHAGGTMPMMYGRMLEFPPANVAEKAPNGIEYELRRLYYDIADTAFAPAIAALTSLVPTAQILFGSDNPYAPLAETVRRMRQLGLSDADLLAIGRENALALLPRLTR</sequence>
<evidence type="ECO:0000259" key="2">
    <source>
        <dbReference type="Pfam" id="PF04909"/>
    </source>
</evidence>
<keyword evidence="1" id="KW-0456">Lyase</keyword>
<dbReference type="STRING" id="1462993.A6V36_35275"/>